<dbReference type="VEuPathDB" id="FungiDB:KRP23_10731"/>
<organism evidence="2 3">
    <name type="scientific">Phytophthora ramorum</name>
    <name type="common">Sudden oak death agent</name>
    <dbReference type="NCBI Taxonomy" id="164328"/>
    <lineage>
        <taxon>Eukaryota</taxon>
        <taxon>Sar</taxon>
        <taxon>Stramenopiles</taxon>
        <taxon>Oomycota</taxon>
        <taxon>Peronosporomycetes</taxon>
        <taxon>Peronosporales</taxon>
        <taxon>Peronosporaceae</taxon>
        <taxon>Phytophthora</taxon>
    </lineage>
</organism>
<dbReference type="eggNOG" id="KOG4302">
    <property type="taxonomic scope" value="Eukaryota"/>
</dbReference>
<reference evidence="3" key="1">
    <citation type="journal article" date="2006" name="Science">
        <title>Phytophthora genome sequences uncover evolutionary origins and mechanisms of pathogenesis.</title>
        <authorList>
            <person name="Tyler B.M."/>
            <person name="Tripathy S."/>
            <person name="Zhang X."/>
            <person name="Dehal P."/>
            <person name="Jiang R.H."/>
            <person name="Aerts A."/>
            <person name="Arredondo F.D."/>
            <person name="Baxter L."/>
            <person name="Bensasson D."/>
            <person name="Beynon J.L."/>
            <person name="Chapman J."/>
            <person name="Damasceno C.M."/>
            <person name="Dorrance A.E."/>
            <person name="Dou D."/>
            <person name="Dickerman A.W."/>
            <person name="Dubchak I.L."/>
            <person name="Garbelotto M."/>
            <person name="Gijzen M."/>
            <person name="Gordon S.G."/>
            <person name="Govers F."/>
            <person name="Grunwald N.J."/>
            <person name="Huang W."/>
            <person name="Ivors K.L."/>
            <person name="Jones R.W."/>
            <person name="Kamoun S."/>
            <person name="Krampis K."/>
            <person name="Lamour K.H."/>
            <person name="Lee M.K."/>
            <person name="McDonald W.H."/>
            <person name="Medina M."/>
            <person name="Meijer H.J."/>
            <person name="Nordberg E.K."/>
            <person name="Maclean D.J."/>
            <person name="Ospina-Giraldo M.D."/>
            <person name="Morris P.F."/>
            <person name="Phuntumart V."/>
            <person name="Putnam N.H."/>
            <person name="Rash S."/>
            <person name="Rose J.K."/>
            <person name="Sakihama Y."/>
            <person name="Salamov A.A."/>
            <person name="Savidor A."/>
            <person name="Scheuring C.F."/>
            <person name="Smith B.M."/>
            <person name="Sobral B.W."/>
            <person name="Terry A."/>
            <person name="Torto-Alalibo T.A."/>
            <person name="Win J."/>
            <person name="Xu Z."/>
            <person name="Zhang H."/>
            <person name="Grigoriev I.V."/>
            <person name="Rokhsar D.S."/>
            <person name="Boore J.L."/>
        </authorList>
    </citation>
    <scope>NUCLEOTIDE SEQUENCE [LARGE SCALE GENOMIC DNA]</scope>
    <source>
        <strain evidence="3">Pr102</strain>
    </source>
</reference>
<dbReference type="STRING" id="164328.H3H3R0"/>
<proteinExistence type="predicted"/>
<dbReference type="InParanoid" id="H3H3R0"/>
<name>H3H3R0_PHYRM</name>
<evidence type="ECO:0000256" key="1">
    <source>
        <dbReference type="SAM" id="Coils"/>
    </source>
</evidence>
<accession>H3H3R0</accession>
<dbReference type="EMBL" id="DS566142">
    <property type="status" value="NOT_ANNOTATED_CDS"/>
    <property type="molecule type" value="Genomic_DNA"/>
</dbReference>
<keyword evidence="1" id="KW-0175">Coiled coil</keyword>
<reference evidence="2" key="2">
    <citation type="submission" date="2015-06" db="UniProtKB">
        <authorList>
            <consortium name="EnsemblProtists"/>
        </authorList>
    </citation>
    <scope>IDENTIFICATION</scope>
    <source>
        <strain evidence="2">Pr102</strain>
    </source>
</reference>
<keyword evidence="3" id="KW-1185">Reference proteome</keyword>
<feature type="coiled-coil region" evidence="1">
    <location>
        <begin position="58"/>
        <end position="92"/>
    </location>
</feature>
<protein>
    <submittedName>
        <fullName evidence="2">Uncharacterized protein</fullName>
    </submittedName>
</protein>
<dbReference type="AlphaFoldDB" id="H3H3R0"/>
<dbReference type="HOGENOM" id="CLU_1597722_0_0_1"/>
<evidence type="ECO:0000313" key="2">
    <source>
        <dbReference type="EnsemblProtists" id="Phyra85147"/>
    </source>
</evidence>
<evidence type="ECO:0000313" key="3">
    <source>
        <dbReference type="Proteomes" id="UP000005238"/>
    </source>
</evidence>
<sequence length="167" mass="18873">MEANGRDFNVELAVQPVVADALAQLTRLWQTFGLSEEEQVQQRKILFATVRKSCQARVATWRNEVDRATARVQELENEVQSIKAQFHGSESAWCIQSLDQLCSGALRDRLAALEMEFKFLDSVGLLTPWEAVSVRTSRVAEVDKLREHLSHMDTKLGTTSILVRCVL</sequence>
<dbReference type="EnsemblProtists" id="Phyra85147">
    <property type="protein sequence ID" value="Phyra85147"/>
    <property type="gene ID" value="Phyra85147"/>
</dbReference>
<dbReference type="OMA" id="MEANGRD"/>
<dbReference type="Proteomes" id="UP000005238">
    <property type="component" value="Unassembled WGS sequence"/>
</dbReference>
<dbReference type="VEuPathDB" id="FungiDB:KRP22_13537"/>